<dbReference type="SUPFAM" id="SSF75304">
    <property type="entry name" value="Amidase signature (AS) enzymes"/>
    <property type="match status" value="1"/>
</dbReference>
<dbReference type="Proteomes" id="UP000235116">
    <property type="component" value="Chromosome"/>
</dbReference>
<feature type="domain" description="Amidase" evidence="1">
    <location>
        <begin position="27"/>
        <end position="472"/>
    </location>
</feature>
<keyword evidence="3" id="KW-1185">Reference proteome</keyword>
<sequence>MNTEWTYMTAADLVQGIKSGSISSRALLEHSIARMEEKNKSINAIVSTDLVAARKLADEADEKAQQGVDLGPLHGLPITVKDTYEVPGMTCVAGAPEYRYHRPTAPAITVKRLQDAGAIIYGKTNVPYMASDLQSFNKVFGTTNNPWNIDLTPGGSSGGAAAALASGFTALELGSDLAGSIRIPAHYCGVYGHKPTQNIISLQGHVPGPPGSQREPSALAVAGPMARSASDLELMLDVLLGPSPDMEAGWRVSLPECSKQNLSDFKVLLWMDDELCPIDPALQALYLDVADKLEAKGVVVERSNPPEFCLEDLYPHYLGQLGAMIGVPQPLLLRRGMALLGFLARLVESFINVPRHFSHFLLGANMSYAIHQQREERIARIRKKFLQTFAEYDVILMPPTPTTAHRHEQLANMSKRKIAVGHEQRSYTDLFMWISPVSLLGLPATSAPVGMTSNNLPANLQIVGAPFQDKLTIRFAELLAEITGGFKAPPGF</sequence>
<dbReference type="KEGG" id="kak:Kalk_16725"/>
<dbReference type="GO" id="GO:0012505">
    <property type="term" value="C:endomembrane system"/>
    <property type="evidence" value="ECO:0007669"/>
    <property type="project" value="TreeGrafter"/>
</dbReference>
<gene>
    <name evidence="2" type="ORF">Kalk_16725</name>
</gene>
<accession>A0A2K9LNW1</accession>
<dbReference type="PANTHER" id="PTHR43372">
    <property type="entry name" value="FATTY-ACID AMIDE HYDROLASE"/>
    <property type="match status" value="1"/>
</dbReference>
<name>A0A2K9LNW1_9GAMM</name>
<dbReference type="InterPro" id="IPR023631">
    <property type="entry name" value="Amidase_dom"/>
</dbReference>
<protein>
    <submittedName>
        <fullName evidence="2">Amidase</fullName>
    </submittedName>
</protein>
<proteinExistence type="predicted"/>
<dbReference type="AlphaFoldDB" id="A0A2K9LNW1"/>
<evidence type="ECO:0000313" key="2">
    <source>
        <dbReference type="EMBL" id="AUM13972.1"/>
    </source>
</evidence>
<dbReference type="PIRSF" id="PIRSF001221">
    <property type="entry name" value="Amidase_fungi"/>
    <property type="match status" value="1"/>
</dbReference>
<evidence type="ECO:0000313" key="3">
    <source>
        <dbReference type="Proteomes" id="UP000235116"/>
    </source>
</evidence>
<dbReference type="InterPro" id="IPR036928">
    <property type="entry name" value="AS_sf"/>
</dbReference>
<dbReference type="OrthoDB" id="8872210at2"/>
<dbReference type="InterPro" id="IPR052739">
    <property type="entry name" value="FAAH2"/>
</dbReference>
<dbReference type="Pfam" id="PF01425">
    <property type="entry name" value="Amidase"/>
    <property type="match status" value="1"/>
</dbReference>
<organism evidence="2 3">
    <name type="scientific">Ketobacter alkanivorans</name>
    <dbReference type="NCBI Taxonomy" id="1917421"/>
    <lineage>
        <taxon>Bacteria</taxon>
        <taxon>Pseudomonadati</taxon>
        <taxon>Pseudomonadota</taxon>
        <taxon>Gammaproteobacteria</taxon>
        <taxon>Pseudomonadales</taxon>
        <taxon>Ketobacteraceae</taxon>
        <taxon>Ketobacter</taxon>
    </lineage>
</organism>
<dbReference type="EMBL" id="CP022684">
    <property type="protein sequence ID" value="AUM13972.1"/>
    <property type="molecule type" value="Genomic_DNA"/>
</dbReference>
<reference evidence="3" key="1">
    <citation type="submission" date="2017-08" db="EMBL/GenBank/DDBJ databases">
        <title>Direct submision.</title>
        <authorList>
            <person name="Kim S.-J."/>
            <person name="Rhee S.-K."/>
        </authorList>
    </citation>
    <scope>NUCLEOTIDE SEQUENCE [LARGE SCALE GENOMIC DNA]</scope>
    <source>
        <strain evidence="3">GI5</strain>
    </source>
</reference>
<dbReference type="PANTHER" id="PTHR43372:SF4">
    <property type="entry name" value="FATTY-ACID AMIDE HYDROLASE 2"/>
    <property type="match status" value="1"/>
</dbReference>
<evidence type="ECO:0000259" key="1">
    <source>
        <dbReference type="Pfam" id="PF01425"/>
    </source>
</evidence>
<dbReference type="Gene3D" id="3.90.1300.10">
    <property type="entry name" value="Amidase signature (AS) domain"/>
    <property type="match status" value="1"/>
</dbReference>